<feature type="transmembrane region" description="Helical" evidence="6">
    <location>
        <begin position="21"/>
        <end position="40"/>
    </location>
</feature>
<feature type="transmembrane region" description="Helical" evidence="6">
    <location>
        <begin position="189"/>
        <end position="208"/>
    </location>
</feature>
<keyword evidence="3 6" id="KW-0812">Transmembrane</keyword>
<dbReference type="AlphaFoldDB" id="A0A1F5YJ21"/>
<evidence type="ECO:0000256" key="4">
    <source>
        <dbReference type="ARBA" id="ARBA00022989"/>
    </source>
</evidence>
<dbReference type="PANTHER" id="PTHR30250">
    <property type="entry name" value="PST FAMILY PREDICTED COLANIC ACID TRANSPORTER"/>
    <property type="match status" value="1"/>
</dbReference>
<feature type="transmembrane region" description="Helical" evidence="6">
    <location>
        <begin position="131"/>
        <end position="153"/>
    </location>
</feature>
<organism evidence="7 8">
    <name type="scientific">Candidatus Gottesmanbacteria bacterium RBG_16_38_7b</name>
    <dbReference type="NCBI Taxonomy" id="1798372"/>
    <lineage>
        <taxon>Bacteria</taxon>
        <taxon>Candidatus Gottesmaniibacteriota</taxon>
    </lineage>
</organism>
<dbReference type="InterPro" id="IPR002797">
    <property type="entry name" value="Polysacc_synth"/>
</dbReference>
<keyword evidence="2" id="KW-1003">Cell membrane</keyword>
<evidence type="ECO:0000313" key="7">
    <source>
        <dbReference type="EMBL" id="OGG00198.1"/>
    </source>
</evidence>
<gene>
    <name evidence="7" type="ORF">A2153_05270</name>
</gene>
<evidence type="ECO:0008006" key="9">
    <source>
        <dbReference type="Google" id="ProtNLM"/>
    </source>
</evidence>
<comment type="subcellular location">
    <subcellularLocation>
        <location evidence="1">Cell membrane</location>
        <topology evidence="1">Multi-pass membrane protein</topology>
    </subcellularLocation>
</comment>
<reference evidence="7 8" key="1">
    <citation type="journal article" date="2016" name="Nat. Commun.">
        <title>Thousands of microbial genomes shed light on interconnected biogeochemical processes in an aquifer system.</title>
        <authorList>
            <person name="Anantharaman K."/>
            <person name="Brown C.T."/>
            <person name="Hug L.A."/>
            <person name="Sharon I."/>
            <person name="Castelle C.J."/>
            <person name="Probst A.J."/>
            <person name="Thomas B.C."/>
            <person name="Singh A."/>
            <person name="Wilkins M.J."/>
            <person name="Karaoz U."/>
            <person name="Brodie E.L."/>
            <person name="Williams K.H."/>
            <person name="Hubbard S.S."/>
            <person name="Banfield J.F."/>
        </authorList>
    </citation>
    <scope>NUCLEOTIDE SEQUENCE [LARGE SCALE GENOMIC DNA]</scope>
</reference>
<feature type="transmembrane region" description="Helical" evidence="6">
    <location>
        <begin position="268"/>
        <end position="286"/>
    </location>
</feature>
<dbReference type="InterPro" id="IPR050833">
    <property type="entry name" value="Poly_Biosynth_Transport"/>
</dbReference>
<name>A0A1F5YJ21_9BACT</name>
<feature type="transmembrane region" description="Helical" evidence="6">
    <location>
        <begin position="103"/>
        <end position="125"/>
    </location>
</feature>
<feature type="transmembrane region" description="Helical" evidence="6">
    <location>
        <begin position="343"/>
        <end position="367"/>
    </location>
</feature>
<proteinExistence type="predicted"/>
<accession>A0A1F5YJ21</accession>
<dbReference type="Pfam" id="PF01943">
    <property type="entry name" value="Polysacc_synt"/>
    <property type="match status" value="1"/>
</dbReference>
<keyword evidence="5 6" id="KW-0472">Membrane</keyword>
<evidence type="ECO:0000256" key="2">
    <source>
        <dbReference type="ARBA" id="ARBA00022475"/>
    </source>
</evidence>
<dbReference type="PANTHER" id="PTHR30250:SF11">
    <property type="entry name" value="O-ANTIGEN TRANSPORTER-RELATED"/>
    <property type="match status" value="1"/>
</dbReference>
<protein>
    <recommendedName>
        <fullName evidence="9">Polysaccharide biosynthesis protein C-terminal domain-containing protein</fullName>
    </recommendedName>
</protein>
<comment type="caution">
    <text evidence="7">The sequence shown here is derived from an EMBL/GenBank/DDBJ whole genome shotgun (WGS) entry which is preliminary data.</text>
</comment>
<feature type="transmembrane region" description="Helical" evidence="6">
    <location>
        <begin position="228"/>
        <end position="248"/>
    </location>
</feature>
<evidence type="ECO:0000256" key="1">
    <source>
        <dbReference type="ARBA" id="ARBA00004651"/>
    </source>
</evidence>
<feature type="transmembrane region" description="Helical" evidence="6">
    <location>
        <begin position="52"/>
        <end position="75"/>
    </location>
</feature>
<keyword evidence="4 6" id="KW-1133">Transmembrane helix</keyword>
<sequence length="426" mass="47021">MRKFLRLLTHSLTSGTAKDTYLIFSGNIFTSFLAFLYTIFLARAFSPDNLGVFSSITAFILLAGDVLDLGITTSLSRFYPEIKRKEGEARADFFINNTFKFQLYISLAMVIFIIILSPFLSGILLQSASFSSLYVLAGIGVLTTVIAAFISAALSAQKRFLPVVLVSSSSTLVKLLLVLLLFYSGRFSLELVTASFVVAPLAAILLGLNFLRLSIIGDKFSLSLLKKLLSYSTFIAFARVFSAVSSRFDALMLIPLSSTYEAGIYSAAYKIIFTYILLSGSFSMVIAPRLSSFPTIGKSIPYLKKVILGVFLILLTMVFMYIAAPVFVPFILGDNYYQSIPVFRALLLPAALFVSTIPSVNFLLYVAKKPQISAFNTIVSLLIIFFGNLYFIPHYGRLGPVFTLTLAYGFTVISSSLFTFYYLKHG</sequence>
<feature type="transmembrane region" description="Helical" evidence="6">
    <location>
        <begin position="374"/>
        <end position="392"/>
    </location>
</feature>
<dbReference type="EMBL" id="MFJB01000028">
    <property type="protein sequence ID" value="OGG00198.1"/>
    <property type="molecule type" value="Genomic_DNA"/>
</dbReference>
<evidence type="ECO:0000313" key="8">
    <source>
        <dbReference type="Proteomes" id="UP000177396"/>
    </source>
</evidence>
<evidence type="ECO:0000256" key="6">
    <source>
        <dbReference type="SAM" id="Phobius"/>
    </source>
</evidence>
<feature type="transmembrane region" description="Helical" evidence="6">
    <location>
        <begin position="398"/>
        <end position="423"/>
    </location>
</feature>
<evidence type="ECO:0000256" key="5">
    <source>
        <dbReference type="ARBA" id="ARBA00023136"/>
    </source>
</evidence>
<dbReference type="Proteomes" id="UP000177396">
    <property type="component" value="Unassembled WGS sequence"/>
</dbReference>
<evidence type="ECO:0000256" key="3">
    <source>
        <dbReference type="ARBA" id="ARBA00022692"/>
    </source>
</evidence>
<feature type="transmembrane region" description="Helical" evidence="6">
    <location>
        <begin position="306"/>
        <end position="331"/>
    </location>
</feature>
<feature type="transmembrane region" description="Helical" evidence="6">
    <location>
        <begin position="160"/>
        <end position="183"/>
    </location>
</feature>
<dbReference type="GO" id="GO:0005886">
    <property type="term" value="C:plasma membrane"/>
    <property type="evidence" value="ECO:0007669"/>
    <property type="project" value="UniProtKB-SubCell"/>
</dbReference>